<feature type="domain" description="C2H2-type" evidence="9">
    <location>
        <begin position="548"/>
        <end position="575"/>
    </location>
</feature>
<gene>
    <name evidence="10" type="ORF">NP493_18g09008</name>
</gene>
<feature type="region of interest" description="Disordered" evidence="8">
    <location>
        <begin position="628"/>
        <end position="654"/>
    </location>
</feature>
<accession>A0AAD9PDY9</accession>
<feature type="domain" description="C2H2-type" evidence="9">
    <location>
        <begin position="466"/>
        <end position="493"/>
    </location>
</feature>
<keyword evidence="6" id="KW-0539">Nucleus</keyword>
<dbReference type="Gene3D" id="3.30.160.60">
    <property type="entry name" value="Classic Zinc Finger"/>
    <property type="match status" value="4"/>
</dbReference>
<keyword evidence="5" id="KW-0862">Zinc</keyword>
<reference evidence="10" key="1">
    <citation type="journal article" date="2023" name="Mol. Biol. Evol.">
        <title>Third-Generation Sequencing Reveals the Adaptive Role of the Epigenome in Three Deep-Sea Polychaetes.</title>
        <authorList>
            <person name="Perez M."/>
            <person name="Aroh O."/>
            <person name="Sun Y."/>
            <person name="Lan Y."/>
            <person name="Juniper S.K."/>
            <person name="Young C.R."/>
            <person name="Angers B."/>
            <person name="Qian P.Y."/>
        </authorList>
    </citation>
    <scope>NUCLEOTIDE SEQUENCE</scope>
    <source>
        <strain evidence="10">R07B-5</strain>
    </source>
</reference>
<comment type="subcellular location">
    <subcellularLocation>
        <location evidence="1">Nucleus</location>
    </subcellularLocation>
</comment>
<dbReference type="InterPro" id="IPR036236">
    <property type="entry name" value="Znf_C2H2_sf"/>
</dbReference>
<dbReference type="InterPro" id="IPR013087">
    <property type="entry name" value="Znf_C2H2_type"/>
</dbReference>
<keyword evidence="11" id="KW-1185">Reference proteome</keyword>
<keyword evidence="2" id="KW-0479">Metal-binding</keyword>
<feature type="domain" description="C2H2-type" evidence="9">
    <location>
        <begin position="606"/>
        <end position="638"/>
    </location>
</feature>
<dbReference type="Pfam" id="PF00096">
    <property type="entry name" value="zf-C2H2"/>
    <property type="match status" value="3"/>
</dbReference>
<evidence type="ECO:0000256" key="6">
    <source>
        <dbReference type="ARBA" id="ARBA00023242"/>
    </source>
</evidence>
<dbReference type="PROSITE" id="PS50157">
    <property type="entry name" value="ZINC_FINGER_C2H2_2"/>
    <property type="match status" value="5"/>
</dbReference>
<feature type="compositionally biased region" description="Basic residues" evidence="8">
    <location>
        <begin position="630"/>
        <end position="642"/>
    </location>
</feature>
<dbReference type="Proteomes" id="UP001209878">
    <property type="component" value="Unassembled WGS sequence"/>
</dbReference>
<comment type="caution">
    <text evidence="10">The sequence shown here is derived from an EMBL/GenBank/DDBJ whole genome shotgun (WGS) entry which is preliminary data.</text>
</comment>
<organism evidence="10 11">
    <name type="scientific">Ridgeia piscesae</name>
    <name type="common">Tubeworm</name>
    <dbReference type="NCBI Taxonomy" id="27915"/>
    <lineage>
        <taxon>Eukaryota</taxon>
        <taxon>Metazoa</taxon>
        <taxon>Spiralia</taxon>
        <taxon>Lophotrochozoa</taxon>
        <taxon>Annelida</taxon>
        <taxon>Polychaeta</taxon>
        <taxon>Sedentaria</taxon>
        <taxon>Canalipalpata</taxon>
        <taxon>Sabellida</taxon>
        <taxon>Siboglinidae</taxon>
        <taxon>Ridgeia</taxon>
    </lineage>
</organism>
<sequence>MENCAEGCSVLCSQSPPSDIALTFASPSDVPVATTVHDSEIESEDVVDPSAPDENGLAVISDESMLGGDQAVIHLQIQQQGEVEDPENGDGDVSGQVFLIYQDIHTCGTCSKHFLDIVDFIIHKSLHLIGEQSYKCELCKMLFVEQRLLGLHYQRSHRLRLINSSEMCANVKDGSCSGSDHGNNDEQAVELGDDGDVCSNGPPDGDMEEMCTDVKPTDVTAKTCHDEDIVDSHEFGDTVNLDIVKDHGGVNPPGLMIREIPACDTKLMLPMSVKADTRLLCENQFGFSDEERKVADDDVVEDRLCNNAIATPAGDAHTLAESESGKRQVKAEVGMTCIRRGRRRSSVRDDASIRSSVDFNFVLLTESIKGNAFSYGRTWCKCFHCDYKTRSKNLLISHMTSKHRDLLELHASLTVDDSSWSSETPHTSRKRVMRMSAYDALCSNNYHSKHLRRPRKLEKQDVPGVYPCHMCGKMFSRLRYLRKHTETHRTERHFVCDVCGKSFKSRTYLTVHKRVHREKLFRCNQCEFTSCINAAIHAHRQVHSQGSVLCDTCGYAYTDKATLNKHKRVHDLTRPYACNFPGCTWRFKTETMCRAHIRAHTTEGKFKCSFCGYVFRHKHHLQRHESNMHGIKHTKSRSHNTHKPPGGDLENNSEQDDDINLVINADIQAAGIELSIDQAAASLSQNQQHLVVTTDTNGTPMTYEASDIAALIHLMPPHDDGSGVDTDECRTILMSHSSEVTSSVFSQD</sequence>
<dbReference type="GO" id="GO:0005634">
    <property type="term" value="C:nucleus"/>
    <property type="evidence" value="ECO:0007669"/>
    <property type="project" value="UniProtKB-SubCell"/>
</dbReference>
<dbReference type="PANTHER" id="PTHR24406">
    <property type="entry name" value="TRANSCRIPTIONAL REPRESSOR CTCFL-RELATED"/>
    <property type="match status" value="1"/>
</dbReference>
<dbReference type="SUPFAM" id="SSF57667">
    <property type="entry name" value="beta-beta-alpha zinc fingers"/>
    <property type="match status" value="4"/>
</dbReference>
<dbReference type="EMBL" id="JAODUO010000018">
    <property type="protein sequence ID" value="KAK2193042.1"/>
    <property type="molecule type" value="Genomic_DNA"/>
</dbReference>
<protein>
    <recommendedName>
        <fullName evidence="9">C2H2-type domain-containing protein</fullName>
    </recommendedName>
</protein>
<evidence type="ECO:0000313" key="10">
    <source>
        <dbReference type="EMBL" id="KAK2193042.1"/>
    </source>
</evidence>
<dbReference type="SMART" id="SM00355">
    <property type="entry name" value="ZnF_C2H2"/>
    <property type="match status" value="9"/>
</dbReference>
<keyword evidence="4 7" id="KW-0863">Zinc-finger</keyword>
<evidence type="ECO:0000256" key="7">
    <source>
        <dbReference type="PROSITE-ProRule" id="PRU00042"/>
    </source>
</evidence>
<evidence type="ECO:0000256" key="2">
    <source>
        <dbReference type="ARBA" id="ARBA00022723"/>
    </source>
</evidence>
<evidence type="ECO:0000313" key="11">
    <source>
        <dbReference type="Proteomes" id="UP001209878"/>
    </source>
</evidence>
<evidence type="ECO:0000256" key="4">
    <source>
        <dbReference type="ARBA" id="ARBA00022771"/>
    </source>
</evidence>
<keyword evidence="3" id="KW-0677">Repeat</keyword>
<name>A0AAD9PDY9_RIDPI</name>
<dbReference type="GO" id="GO:0008270">
    <property type="term" value="F:zinc ion binding"/>
    <property type="evidence" value="ECO:0007669"/>
    <property type="project" value="UniProtKB-KW"/>
</dbReference>
<evidence type="ECO:0000256" key="5">
    <source>
        <dbReference type="ARBA" id="ARBA00022833"/>
    </source>
</evidence>
<evidence type="ECO:0000259" key="9">
    <source>
        <dbReference type="PROSITE" id="PS50157"/>
    </source>
</evidence>
<dbReference type="InterPro" id="IPR050888">
    <property type="entry name" value="ZnF_C2H2-type_TF"/>
</dbReference>
<dbReference type="FunFam" id="3.30.160.60:FF:000202">
    <property type="entry name" value="Zinc finger protein 574"/>
    <property type="match status" value="1"/>
</dbReference>
<dbReference type="PROSITE" id="PS00028">
    <property type="entry name" value="ZINC_FINGER_C2H2_1"/>
    <property type="match status" value="7"/>
</dbReference>
<feature type="domain" description="C2H2-type" evidence="9">
    <location>
        <begin position="494"/>
        <end position="516"/>
    </location>
</feature>
<dbReference type="AlphaFoldDB" id="A0AAD9PDY9"/>
<dbReference type="GO" id="GO:0032502">
    <property type="term" value="P:developmental process"/>
    <property type="evidence" value="ECO:0007669"/>
    <property type="project" value="UniProtKB-ARBA"/>
</dbReference>
<proteinExistence type="predicted"/>
<evidence type="ECO:0000256" key="8">
    <source>
        <dbReference type="SAM" id="MobiDB-lite"/>
    </source>
</evidence>
<feature type="domain" description="C2H2-type" evidence="9">
    <location>
        <begin position="576"/>
        <end position="605"/>
    </location>
</feature>
<evidence type="ECO:0000256" key="3">
    <source>
        <dbReference type="ARBA" id="ARBA00022737"/>
    </source>
</evidence>
<evidence type="ECO:0000256" key="1">
    <source>
        <dbReference type="ARBA" id="ARBA00004123"/>
    </source>
</evidence>